<keyword evidence="1" id="KW-0732">Signal</keyword>
<dbReference type="InterPro" id="IPR008972">
    <property type="entry name" value="Cupredoxin"/>
</dbReference>
<comment type="caution">
    <text evidence="2">The sequence shown here is derived from an EMBL/GenBank/DDBJ whole genome shotgun (WGS) entry which is preliminary data.</text>
</comment>
<gene>
    <name evidence="2" type="ORF">CTA1_6210</name>
</gene>
<keyword evidence="3" id="KW-1185">Reference proteome</keyword>
<dbReference type="CDD" id="cd00920">
    <property type="entry name" value="Cupredoxin"/>
    <property type="match status" value="1"/>
</dbReference>
<evidence type="ECO:0000256" key="1">
    <source>
        <dbReference type="SAM" id="SignalP"/>
    </source>
</evidence>
<proteinExistence type="predicted"/>
<dbReference type="PANTHER" id="PTHR34883:SF15">
    <property type="entry name" value="EXTRACELLULAR SERINE-RICH PROTEIN"/>
    <property type="match status" value="1"/>
</dbReference>
<feature type="chain" id="PRO_5020694488" evidence="1">
    <location>
        <begin position="23"/>
        <end position="193"/>
    </location>
</feature>
<dbReference type="AlphaFoldDB" id="A0A4U6XKS0"/>
<dbReference type="Proteomes" id="UP000310108">
    <property type="component" value="Unassembled WGS sequence"/>
</dbReference>
<accession>A0A4U6XKS0</accession>
<dbReference type="OrthoDB" id="5415867at2759"/>
<dbReference type="EMBL" id="PJEX01000075">
    <property type="protein sequence ID" value="TKW56210.1"/>
    <property type="molecule type" value="Genomic_DNA"/>
</dbReference>
<dbReference type="InterPro" id="IPR052953">
    <property type="entry name" value="Ser-rich/MCO-related"/>
</dbReference>
<protein>
    <submittedName>
        <fullName evidence="2">Extracellular serine-rich protein</fullName>
    </submittedName>
</protein>
<feature type="signal peptide" evidence="1">
    <location>
        <begin position="1"/>
        <end position="22"/>
    </location>
</feature>
<sequence>MLSIKTLSTVLLAAAAAATVSAAPTNTVGNNTKTPSRTTHLTGVTHSVVAGLGGLRFDPDNVVAEIGDVVEWHFLPRNHSVVQSSFADPCVPLADGTSFFSGFNFFTPEGQADNVFQVVVEDRKPIWYYCAQNVGQHCSSGMVGVVNQNFDSPDFTLAKHKALAAQKGDAIVPPVQQGGHVIPNPNPLGGFKL</sequence>
<evidence type="ECO:0000313" key="3">
    <source>
        <dbReference type="Proteomes" id="UP000310108"/>
    </source>
</evidence>
<dbReference type="SUPFAM" id="SSF49503">
    <property type="entry name" value="Cupredoxins"/>
    <property type="match status" value="1"/>
</dbReference>
<dbReference type="STRING" id="1306861.A0A4U6XKS0"/>
<reference evidence="2 3" key="1">
    <citation type="journal article" date="2019" name="PLoS ONE">
        <title>Comparative genome analysis indicates high evolutionary potential of pathogenicity genes in Colletotrichum tanaceti.</title>
        <authorList>
            <person name="Lelwala R.V."/>
            <person name="Korhonen P.K."/>
            <person name="Young N.D."/>
            <person name="Scott J.B."/>
            <person name="Ades P.A."/>
            <person name="Gasser R.B."/>
            <person name="Taylor P.W.J."/>
        </authorList>
    </citation>
    <scope>NUCLEOTIDE SEQUENCE [LARGE SCALE GENOMIC DNA]</scope>
    <source>
        <strain evidence="2">BRIP57314</strain>
    </source>
</reference>
<evidence type="ECO:0000313" key="2">
    <source>
        <dbReference type="EMBL" id="TKW56210.1"/>
    </source>
</evidence>
<name>A0A4U6XKS0_9PEZI</name>
<organism evidence="2 3">
    <name type="scientific">Colletotrichum tanaceti</name>
    <dbReference type="NCBI Taxonomy" id="1306861"/>
    <lineage>
        <taxon>Eukaryota</taxon>
        <taxon>Fungi</taxon>
        <taxon>Dikarya</taxon>
        <taxon>Ascomycota</taxon>
        <taxon>Pezizomycotina</taxon>
        <taxon>Sordariomycetes</taxon>
        <taxon>Hypocreomycetidae</taxon>
        <taxon>Glomerellales</taxon>
        <taxon>Glomerellaceae</taxon>
        <taxon>Colletotrichum</taxon>
        <taxon>Colletotrichum destructivum species complex</taxon>
    </lineage>
</organism>
<dbReference type="PANTHER" id="PTHR34883">
    <property type="entry name" value="SERINE-RICH PROTEIN, PUTATIVE-RELATED-RELATED"/>
    <property type="match status" value="1"/>
</dbReference>
<dbReference type="Gene3D" id="2.60.40.420">
    <property type="entry name" value="Cupredoxins - blue copper proteins"/>
    <property type="match status" value="1"/>
</dbReference>